<reference evidence="1 2" key="1">
    <citation type="journal article" date="2012" name="Int. J. Syst. Evol. Microbiol.">
        <title>Vibrio caribbeanicus sp. nov., isolated from the marine sponge Scleritoderma cyanea.</title>
        <authorList>
            <person name="Hoffmann M."/>
            <person name="Monday S.R."/>
            <person name="Allard M.W."/>
            <person name="Strain E.A."/>
            <person name="Whittaker P."/>
            <person name="Naum M."/>
            <person name="McCarthy P.J."/>
            <person name="Lopez J.V."/>
            <person name="Fischer M."/>
            <person name="Brown E.W."/>
        </authorList>
    </citation>
    <scope>NUCLEOTIDE SEQUENCE [LARGE SCALE GENOMIC DNA]</scope>
    <source>
        <strain evidence="1 2">ATCC 700023</strain>
    </source>
</reference>
<sequence>MQHFAEEFNHKDGLSLINGVLQTGLLAIKREIG</sequence>
<evidence type="ECO:0000313" key="2">
    <source>
        <dbReference type="Proteomes" id="UP000004605"/>
    </source>
</evidence>
<gene>
    <name evidence="1" type="ORF">VII00023_10374</name>
</gene>
<name>F9S2I6_9VIBR</name>
<keyword evidence="2" id="KW-1185">Reference proteome</keyword>
<evidence type="ECO:0000313" key="1">
    <source>
        <dbReference type="EMBL" id="EGU39532.1"/>
    </source>
</evidence>
<proteinExistence type="predicted"/>
<organism evidence="1 2">
    <name type="scientific">Vibrio ichthyoenteri ATCC 700023</name>
    <dbReference type="NCBI Taxonomy" id="870968"/>
    <lineage>
        <taxon>Bacteria</taxon>
        <taxon>Pseudomonadati</taxon>
        <taxon>Pseudomonadota</taxon>
        <taxon>Gammaproteobacteria</taxon>
        <taxon>Vibrionales</taxon>
        <taxon>Vibrionaceae</taxon>
        <taxon>Vibrio</taxon>
    </lineage>
</organism>
<dbReference type="Proteomes" id="UP000004605">
    <property type="component" value="Unassembled WGS sequence"/>
</dbReference>
<dbReference type="AlphaFoldDB" id="F9S2I6"/>
<protein>
    <submittedName>
        <fullName evidence="1">Uncharacterized protein</fullName>
    </submittedName>
</protein>
<accession>F9S2I6</accession>
<dbReference type="EMBL" id="AFWF01000149">
    <property type="protein sequence ID" value="EGU39532.1"/>
    <property type="molecule type" value="Genomic_DNA"/>
</dbReference>
<comment type="caution">
    <text evidence="1">The sequence shown here is derived from an EMBL/GenBank/DDBJ whole genome shotgun (WGS) entry which is preliminary data.</text>
</comment>